<proteinExistence type="predicted"/>
<feature type="transmembrane region" description="Helical" evidence="1">
    <location>
        <begin position="32"/>
        <end position="49"/>
    </location>
</feature>
<name>A0A158G5G7_9BURK</name>
<sequence length="214" mass="24073">MTIPSIRYLLAFFVNVLLPAAAYRIASTRFGPAGALIASALPLIGWMCFDFKRFRHFDALSAVVLAGVGMSLLVLASSPARWLTMAREPLVSGVIGVLFLLSLLLERPLIYYLARSTLSREQRGRELEFDATWRTQPALVRSIRFMTAVWGVGLVAENLARLWLTYSLNDHDAQQASTWVRYAFYGGLTLWTIFYRRNYIKRRVGPSTSASSSK</sequence>
<feature type="transmembrane region" description="Helical" evidence="1">
    <location>
        <begin position="143"/>
        <end position="164"/>
    </location>
</feature>
<feature type="transmembrane region" description="Helical" evidence="1">
    <location>
        <begin position="56"/>
        <end position="78"/>
    </location>
</feature>
<keyword evidence="1" id="KW-1133">Transmembrane helix</keyword>
<dbReference type="Proteomes" id="UP000054977">
    <property type="component" value="Unassembled WGS sequence"/>
</dbReference>
<protein>
    <submittedName>
        <fullName evidence="2">Membrane protein</fullName>
    </submittedName>
</protein>
<dbReference type="NCBIfam" id="NF041646">
    <property type="entry name" value="VC0807_fam"/>
    <property type="match status" value="1"/>
</dbReference>
<keyword evidence="1" id="KW-0812">Transmembrane</keyword>
<reference evidence="2" key="1">
    <citation type="submission" date="2016-01" db="EMBL/GenBank/DDBJ databases">
        <authorList>
            <person name="Peeters C."/>
        </authorList>
    </citation>
    <scope>NUCLEOTIDE SEQUENCE [LARGE SCALE GENOMIC DNA]</scope>
    <source>
        <strain evidence="2">LMG 22934</strain>
    </source>
</reference>
<evidence type="ECO:0000313" key="2">
    <source>
        <dbReference type="EMBL" id="SAL27354.1"/>
    </source>
</evidence>
<dbReference type="STRING" id="326474.AWB65_01593"/>
<dbReference type="EMBL" id="FCNW02000005">
    <property type="protein sequence ID" value="SAL27354.1"/>
    <property type="molecule type" value="Genomic_DNA"/>
</dbReference>
<accession>A0A158G5G7</accession>
<feature type="transmembrane region" description="Helical" evidence="1">
    <location>
        <begin position="176"/>
        <end position="195"/>
    </location>
</feature>
<keyword evidence="1" id="KW-0472">Membrane</keyword>
<dbReference type="RefSeq" id="WP_087666627.1">
    <property type="nucleotide sequence ID" value="NZ_FCNW02000005.1"/>
</dbReference>
<evidence type="ECO:0000256" key="1">
    <source>
        <dbReference type="SAM" id="Phobius"/>
    </source>
</evidence>
<evidence type="ECO:0000313" key="3">
    <source>
        <dbReference type="Proteomes" id="UP000054977"/>
    </source>
</evidence>
<comment type="caution">
    <text evidence="2">The sequence shown here is derived from an EMBL/GenBank/DDBJ whole genome shotgun (WGS) entry which is preliminary data.</text>
</comment>
<gene>
    <name evidence="2" type="ORF">AWB65_01593</name>
</gene>
<dbReference type="AlphaFoldDB" id="A0A158G5G7"/>
<dbReference type="OrthoDB" id="7062026at2"/>
<keyword evidence="3" id="KW-1185">Reference proteome</keyword>
<feature type="transmembrane region" description="Helical" evidence="1">
    <location>
        <begin position="90"/>
        <end position="114"/>
    </location>
</feature>
<organism evidence="2 3">
    <name type="scientific">Caballeronia humi</name>
    <dbReference type="NCBI Taxonomy" id="326474"/>
    <lineage>
        <taxon>Bacteria</taxon>
        <taxon>Pseudomonadati</taxon>
        <taxon>Pseudomonadota</taxon>
        <taxon>Betaproteobacteria</taxon>
        <taxon>Burkholderiales</taxon>
        <taxon>Burkholderiaceae</taxon>
        <taxon>Caballeronia</taxon>
    </lineage>
</organism>